<dbReference type="EMBL" id="JADBJN010000001">
    <property type="protein sequence ID" value="KAG5682598.1"/>
    <property type="molecule type" value="Genomic_DNA"/>
</dbReference>
<evidence type="ECO:0000313" key="5">
    <source>
        <dbReference type="EMBL" id="KAG5682598.1"/>
    </source>
</evidence>
<dbReference type="OrthoDB" id="7913813at2759"/>
<evidence type="ECO:0000259" key="4">
    <source>
        <dbReference type="Pfam" id="PF25021"/>
    </source>
</evidence>
<sequence length="93" mass="10468">MGTSNSENFNWLRVSTCDEIIWETQTAKLQGFDVDISDIGSWSLNIHHHYNFNEAKDSKLLTPVALASGPDGSLYVGDFNLVRRIMTDEMSSQ</sequence>
<reference evidence="5" key="1">
    <citation type="submission" date="2021-03" db="EMBL/GenBank/DDBJ databases">
        <title>Chromosome level genome of the anhydrobiotic midge Polypedilum vanderplanki.</title>
        <authorList>
            <person name="Yoshida Y."/>
            <person name="Kikawada T."/>
            <person name="Gusev O."/>
        </authorList>
    </citation>
    <scope>NUCLEOTIDE SEQUENCE</scope>
    <source>
        <strain evidence="5">NIAS01</strain>
        <tissue evidence="5">Whole body or cell culture</tissue>
    </source>
</reference>
<dbReference type="InterPro" id="IPR051216">
    <property type="entry name" value="Teneurin"/>
</dbReference>
<protein>
    <recommendedName>
        <fullName evidence="4">Teneurin NHL domain-containing protein</fullName>
    </recommendedName>
</protein>
<dbReference type="Proteomes" id="UP001107558">
    <property type="component" value="Chromosome 1"/>
</dbReference>
<keyword evidence="3" id="KW-1015">Disulfide bond</keyword>
<dbReference type="GO" id="GO:0008045">
    <property type="term" value="P:motor neuron axon guidance"/>
    <property type="evidence" value="ECO:0007669"/>
    <property type="project" value="TreeGrafter"/>
</dbReference>
<dbReference type="AlphaFoldDB" id="A0A9J6CLW7"/>
<evidence type="ECO:0000256" key="2">
    <source>
        <dbReference type="ARBA" id="ARBA00022737"/>
    </source>
</evidence>
<organism evidence="5 6">
    <name type="scientific">Polypedilum vanderplanki</name>
    <name type="common">Sleeping chironomid midge</name>
    <dbReference type="NCBI Taxonomy" id="319348"/>
    <lineage>
        <taxon>Eukaryota</taxon>
        <taxon>Metazoa</taxon>
        <taxon>Ecdysozoa</taxon>
        <taxon>Arthropoda</taxon>
        <taxon>Hexapoda</taxon>
        <taxon>Insecta</taxon>
        <taxon>Pterygota</taxon>
        <taxon>Neoptera</taxon>
        <taxon>Endopterygota</taxon>
        <taxon>Diptera</taxon>
        <taxon>Nematocera</taxon>
        <taxon>Chironomoidea</taxon>
        <taxon>Chironomidae</taxon>
        <taxon>Chironominae</taxon>
        <taxon>Polypedilum</taxon>
        <taxon>Polypedilum</taxon>
    </lineage>
</organism>
<accession>A0A9J6CLW7</accession>
<gene>
    <name evidence="5" type="ORF">PVAND_011941</name>
</gene>
<comment type="caution">
    <text evidence="5">The sequence shown here is derived from an EMBL/GenBank/DDBJ whole genome shotgun (WGS) entry which is preliminary data.</text>
</comment>
<name>A0A9J6CLW7_POLVA</name>
<dbReference type="Pfam" id="PF25021">
    <property type="entry name" value="TEN_NHL"/>
    <property type="match status" value="1"/>
</dbReference>
<evidence type="ECO:0000256" key="3">
    <source>
        <dbReference type="ARBA" id="ARBA00023157"/>
    </source>
</evidence>
<keyword evidence="6" id="KW-1185">Reference proteome</keyword>
<keyword evidence="1" id="KW-0245">EGF-like domain</keyword>
<keyword evidence="2" id="KW-0677">Repeat</keyword>
<dbReference type="PANTHER" id="PTHR11219">
    <property type="entry name" value="TENEURIN AND N-ACETYLGLUCOSAMINE-1-PHOSPHODIESTER ALPHA-N-ACETYLGLUCOSAMINIDASE"/>
    <property type="match status" value="1"/>
</dbReference>
<evidence type="ECO:0000256" key="1">
    <source>
        <dbReference type="ARBA" id="ARBA00022536"/>
    </source>
</evidence>
<proteinExistence type="predicted"/>
<dbReference type="InterPro" id="IPR056822">
    <property type="entry name" value="TEN_NHL"/>
</dbReference>
<dbReference type="PANTHER" id="PTHR11219:SF69">
    <property type="entry name" value="TENEURIN-A"/>
    <property type="match status" value="1"/>
</dbReference>
<evidence type="ECO:0000313" key="6">
    <source>
        <dbReference type="Proteomes" id="UP001107558"/>
    </source>
</evidence>
<feature type="domain" description="Teneurin NHL" evidence="4">
    <location>
        <begin position="54"/>
        <end position="89"/>
    </location>
</feature>